<dbReference type="EMBL" id="JBDIML010000003">
    <property type="protein sequence ID" value="MEN2767393.1"/>
    <property type="molecule type" value="Genomic_DNA"/>
</dbReference>
<dbReference type="PANTHER" id="PTHR40072:SF1">
    <property type="entry name" value="MOLYBDOPTERIN-GUANINE DINUCLEOTIDE BIOSYNTHESIS ADAPTER PROTEIN"/>
    <property type="match status" value="1"/>
</dbReference>
<reference evidence="2 3" key="1">
    <citation type="submission" date="2024-05" db="EMBL/GenBank/DDBJ databases">
        <authorList>
            <person name="Haq I."/>
            <person name="Ullah Z."/>
            <person name="Ahmad R."/>
            <person name="Li M."/>
            <person name="Tong Y."/>
        </authorList>
    </citation>
    <scope>NUCLEOTIDE SEQUENCE [LARGE SCALE GENOMIC DNA]</scope>
    <source>
        <strain evidence="2 3">16A2E</strain>
    </source>
</reference>
<comment type="caution">
    <text evidence="2">The sequence shown here is derived from an EMBL/GenBank/DDBJ whole genome shotgun (WGS) entry which is preliminary data.</text>
</comment>
<dbReference type="Proteomes" id="UP001444625">
    <property type="component" value="Unassembled WGS sequence"/>
</dbReference>
<dbReference type="Gene3D" id="3.40.50.300">
    <property type="entry name" value="P-loop containing nucleotide triphosphate hydrolases"/>
    <property type="match status" value="1"/>
</dbReference>
<dbReference type="InterPro" id="IPR027417">
    <property type="entry name" value="P-loop_NTPase"/>
</dbReference>
<gene>
    <name evidence="2" type="primary">mobB</name>
    <name evidence="2" type="ORF">ABC228_09345</name>
</gene>
<dbReference type="RefSeq" id="WP_345824871.1">
    <property type="nucleotide sequence ID" value="NZ_JBDIML010000003.1"/>
</dbReference>
<dbReference type="Pfam" id="PF03205">
    <property type="entry name" value="MobB"/>
    <property type="match status" value="1"/>
</dbReference>
<dbReference type="PANTHER" id="PTHR40072">
    <property type="entry name" value="MOLYBDOPTERIN-GUANINE DINUCLEOTIDE BIOSYNTHESIS ADAPTER PROTEIN-RELATED"/>
    <property type="match status" value="1"/>
</dbReference>
<evidence type="ECO:0000259" key="1">
    <source>
        <dbReference type="Pfam" id="PF03205"/>
    </source>
</evidence>
<accession>A0ABU9XGI8</accession>
<evidence type="ECO:0000313" key="3">
    <source>
        <dbReference type="Proteomes" id="UP001444625"/>
    </source>
</evidence>
<evidence type="ECO:0000313" key="2">
    <source>
        <dbReference type="EMBL" id="MEN2767393.1"/>
    </source>
</evidence>
<dbReference type="InterPro" id="IPR004435">
    <property type="entry name" value="MobB_dom"/>
</dbReference>
<feature type="domain" description="Molybdopterin-guanine dinucleotide biosynthesis protein B (MobB)" evidence="1">
    <location>
        <begin position="3"/>
        <end position="131"/>
    </location>
</feature>
<dbReference type="NCBIfam" id="TIGR00176">
    <property type="entry name" value="mobB"/>
    <property type="match status" value="1"/>
</dbReference>
<name>A0ABU9XGI8_9BACI</name>
<keyword evidence="3" id="KW-1185">Reference proteome</keyword>
<dbReference type="SUPFAM" id="SSF52540">
    <property type="entry name" value="P-loop containing nucleoside triphosphate hydrolases"/>
    <property type="match status" value="1"/>
</dbReference>
<dbReference type="InterPro" id="IPR052539">
    <property type="entry name" value="MGD_biosynthesis_adapter"/>
</dbReference>
<organism evidence="2 3">
    <name type="scientific">Ornithinibacillus xuwenensis</name>
    <dbReference type="NCBI Taxonomy" id="3144668"/>
    <lineage>
        <taxon>Bacteria</taxon>
        <taxon>Bacillati</taxon>
        <taxon>Bacillota</taxon>
        <taxon>Bacilli</taxon>
        <taxon>Bacillales</taxon>
        <taxon>Bacillaceae</taxon>
        <taxon>Ornithinibacillus</taxon>
    </lineage>
</organism>
<protein>
    <submittedName>
        <fullName evidence="2">Molybdopterin-guanine dinucleotide biosynthesis protein B</fullName>
    </submittedName>
</protein>
<proteinExistence type="predicted"/>
<sequence length="168" mass="18997">MKVLQVVGYKNSGKTTLTKEIITYYSKKGWKVGTIKNHGHGGIPIGLHDTDSEQHRRAGSKIAGVIGENILQLSQEEWEVETIISIYELLGIELLVLEGFKRLEYPKLILIKDRKEIQLLTSLSNIIALISKTEKELVGLQLPVFDNKDIEQICNCISMHILKENDDE</sequence>